<keyword evidence="1" id="KW-0812">Transmembrane</keyword>
<protein>
    <submittedName>
        <fullName evidence="2">Uncharacterized protein</fullName>
    </submittedName>
</protein>
<keyword evidence="1" id="KW-0472">Membrane</keyword>
<evidence type="ECO:0000256" key="1">
    <source>
        <dbReference type="SAM" id="Phobius"/>
    </source>
</evidence>
<accession>A0A381ZGS4</accession>
<organism evidence="2">
    <name type="scientific">marine metagenome</name>
    <dbReference type="NCBI Taxonomy" id="408172"/>
    <lineage>
        <taxon>unclassified sequences</taxon>
        <taxon>metagenomes</taxon>
        <taxon>ecological metagenomes</taxon>
    </lineage>
</organism>
<feature type="transmembrane region" description="Helical" evidence="1">
    <location>
        <begin position="6"/>
        <end position="23"/>
    </location>
</feature>
<dbReference type="AlphaFoldDB" id="A0A381ZGS4"/>
<reference evidence="2" key="1">
    <citation type="submission" date="2018-05" db="EMBL/GenBank/DDBJ databases">
        <authorList>
            <person name="Lanie J.A."/>
            <person name="Ng W.-L."/>
            <person name="Kazmierczak K.M."/>
            <person name="Andrzejewski T.M."/>
            <person name="Davidsen T.M."/>
            <person name="Wayne K.J."/>
            <person name="Tettelin H."/>
            <person name="Glass J.I."/>
            <person name="Rusch D."/>
            <person name="Podicherti R."/>
            <person name="Tsui H.-C.T."/>
            <person name="Winkler M.E."/>
        </authorList>
    </citation>
    <scope>NUCLEOTIDE SEQUENCE</scope>
</reference>
<proteinExistence type="predicted"/>
<dbReference type="EMBL" id="UINC01021288">
    <property type="protein sequence ID" value="SVA88518.1"/>
    <property type="molecule type" value="Genomic_DNA"/>
</dbReference>
<name>A0A381ZGS4_9ZZZZ</name>
<gene>
    <name evidence="2" type="ORF">METZ01_LOCUS141372</name>
</gene>
<keyword evidence="1" id="KW-1133">Transmembrane helix</keyword>
<sequence>MKKPIIIIPVFIFLALITGVYLLDKATVRRPPYTIACGMEPDSSKNGYTWVCHVIEEDGTVRSFRGGSPDINPTVKWEDGVVDERSTHTVE</sequence>
<evidence type="ECO:0000313" key="2">
    <source>
        <dbReference type="EMBL" id="SVA88518.1"/>
    </source>
</evidence>